<keyword evidence="5" id="KW-1185">Reference proteome</keyword>
<evidence type="ECO:0000256" key="1">
    <source>
        <dbReference type="ARBA" id="ARBA00023157"/>
    </source>
</evidence>
<keyword evidence="2" id="KW-0732">Signal</keyword>
<dbReference type="InterPro" id="IPR026444">
    <property type="entry name" value="Secre_tail"/>
</dbReference>
<dbReference type="Pfam" id="PF18962">
    <property type="entry name" value="Por_Secre_tail"/>
    <property type="match status" value="1"/>
</dbReference>
<evidence type="ECO:0000259" key="3">
    <source>
        <dbReference type="Pfam" id="PF18962"/>
    </source>
</evidence>
<evidence type="ECO:0000256" key="2">
    <source>
        <dbReference type="SAM" id="SignalP"/>
    </source>
</evidence>
<evidence type="ECO:0000313" key="4">
    <source>
        <dbReference type="EMBL" id="RSK36010.1"/>
    </source>
</evidence>
<comment type="caution">
    <text evidence="4">The sequence shown here is derived from an EMBL/GenBank/DDBJ whole genome shotgun (WGS) entry which is preliminary data.</text>
</comment>
<dbReference type="RefSeq" id="WP_125426905.1">
    <property type="nucleotide sequence ID" value="NZ_RWIS01000002.1"/>
</dbReference>
<gene>
    <name evidence="4" type="ORF">EI290_03710</name>
</gene>
<feature type="chain" id="PRO_5018730541" evidence="2">
    <location>
        <begin position="20"/>
        <end position="525"/>
    </location>
</feature>
<name>A0A3R9M3U1_9BACT</name>
<protein>
    <submittedName>
        <fullName evidence="4">T9SS C-terminal target domain-containing protein</fullName>
    </submittedName>
</protein>
<proteinExistence type="predicted"/>
<keyword evidence="1" id="KW-1015">Disulfide bond</keyword>
<dbReference type="GO" id="GO:0005507">
    <property type="term" value="F:copper ion binding"/>
    <property type="evidence" value="ECO:0007669"/>
    <property type="project" value="InterPro"/>
</dbReference>
<reference evidence="4 5" key="1">
    <citation type="submission" date="2018-12" db="EMBL/GenBank/DDBJ databases">
        <authorList>
            <person name="Feng G."/>
            <person name="Zhu H."/>
        </authorList>
    </citation>
    <scope>NUCLEOTIDE SEQUENCE [LARGE SCALE GENOMIC DNA]</scope>
    <source>
        <strain evidence="4 5">9PBR-2</strain>
    </source>
</reference>
<dbReference type="EMBL" id="RWIS01000002">
    <property type="protein sequence ID" value="RSK36010.1"/>
    <property type="molecule type" value="Genomic_DNA"/>
</dbReference>
<accession>A0A3R9M3U1</accession>
<dbReference type="InterPro" id="IPR036939">
    <property type="entry name" value="Cu2_ascorb_mOase_N_sf"/>
</dbReference>
<organism evidence="4 5">
    <name type="scientific">Hymenobacter metallilatus</name>
    <dbReference type="NCBI Taxonomy" id="2493666"/>
    <lineage>
        <taxon>Bacteria</taxon>
        <taxon>Pseudomonadati</taxon>
        <taxon>Bacteroidota</taxon>
        <taxon>Cytophagia</taxon>
        <taxon>Cytophagales</taxon>
        <taxon>Hymenobacteraceae</taxon>
        <taxon>Hymenobacter</taxon>
    </lineage>
</organism>
<dbReference type="Gene3D" id="2.60.120.230">
    <property type="match status" value="1"/>
</dbReference>
<dbReference type="OrthoDB" id="9786191at2"/>
<feature type="domain" description="Secretion system C-terminal sorting" evidence="3">
    <location>
        <begin position="444"/>
        <end position="522"/>
    </location>
</feature>
<dbReference type="NCBIfam" id="TIGR04183">
    <property type="entry name" value="Por_Secre_tail"/>
    <property type="match status" value="1"/>
</dbReference>
<dbReference type="InterPro" id="IPR008977">
    <property type="entry name" value="PHM/PNGase_F_dom_sf"/>
</dbReference>
<dbReference type="GO" id="GO:0016715">
    <property type="term" value="F:oxidoreductase activity, acting on paired donors, with incorporation or reduction of molecular oxygen, reduced ascorbate as one donor, and incorporation of one atom of oxygen"/>
    <property type="evidence" value="ECO:0007669"/>
    <property type="project" value="InterPro"/>
</dbReference>
<dbReference type="Proteomes" id="UP000280066">
    <property type="component" value="Unassembled WGS sequence"/>
</dbReference>
<feature type="signal peptide" evidence="2">
    <location>
        <begin position="1"/>
        <end position="19"/>
    </location>
</feature>
<evidence type="ECO:0000313" key="5">
    <source>
        <dbReference type="Proteomes" id="UP000280066"/>
    </source>
</evidence>
<sequence length="525" mass="58322">MKHIFSALFSAFFLLPALAAAQAPQALNYSEHIAPIVYAHCTPCHRAGEVAPFPLTSYQEVASHGQTIKFVTGIRYMPPWKADPQYTHFLDENTLTTAQIQQIRDWVDGGMPQGNPALEPALPTFPSGSQLGTPDLVVPMAQRFTHQGNMQDMYRVFVLPTRLAQTREVAAVEFRAGNKRITHHAILGQDTTQRGQQWDAADPGYGYTRFGGFGFSPTEDNWAGWVPGARARFYPAGLGKKLYKNSSILVQVHYGPTALTQTDSSVVNVFFSRQPVQRTVQTFPLTPLQLVNGPFVLPANTVKMFRAELAVPIDVSLVSVLPHAHLLGKSWKIWALKPNGDTIRLLKINSWDFNWQGAYRFPSLLKIPAGSRLVAEGTYDNTSSNPRNPFFPPQTITWGEATTAEMFVVYFDIVPYRPGDESIVLSAQSERELLRRPESKLYPIYPNPASRGPVTVGFALAGAEPVTLTLTDLQGRVVRRLEQGRRFGAGPHEVPVTTDNLPAGLYLLQLQTPTFRQTQKLVLTR</sequence>
<dbReference type="InterPro" id="IPR014784">
    <property type="entry name" value="Cu2_ascorb_mOase-like_C"/>
</dbReference>
<dbReference type="SUPFAM" id="SSF49742">
    <property type="entry name" value="PHM/PNGase F"/>
    <property type="match status" value="2"/>
</dbReference>
<dbReference type="Gene3D" id="2.60.120.310">
    <property type="entry name" value="Copper type II, ascorbate-dependent monooxygenase, N-terminal domain"/>
    <property type="match status" value="1"/>
</dbReference>
<dbReference type="AlphaFoldDB" id="A0A3R9M3U1"/>